<comment type="caution">
    <text evidence="2">The sequence shown here is derived from an EMBL/GenBank/DDBJ whole genome shotgun (WGS) entry which is preliminary data.</text>
</comment>
<dbReference type="RefSeq" id="WP_209839806.1">
    <property type="nucleotide sequence ID" value="NZ_JAGGJP010000005.1"/>
</dbReference>
<dbReference type="InterPro" id="IPR051531">
    <property type="entry name" value="N-acetyltransferase"/>
</dbReference>
<dbReference type="PANTHER" id="PTHR43792">
    <property type="entry name" value="GNAT FAMILY, PUTATIVE (AFU_ORTHOLOGUE AFUA_3G00765)-RELATED-RELATED"/>
    <property type="match status" value="1"/>
</dbReference>
<evidence type="ECO:0000313" key="2">
    <source>
        <dbReference type="EMBL" id="MFC5567911.1"/>
    </source>
</evidence>
<proteinExistence type="predicted"/>
<dbReference type="GO" id="GO:0016746">
    <property type="term" value="F:acyltransferase activity"/>
    <property type="evidence" value="ECO:0007669"/>
    <property type="project" value="UniProtKB-KW"/>
</dbReference>
<dbReference type="Proteomes" id="UP001596056">
    <property type="component" value="Unassembled WGS sequence"/>
</dbReference>
<feature type="domain" description="N-acetyltransferase" evidence="1">
    <location>
        <begin position="11"/>
        <end position="170"/>
    </location>
</feature>
<protein>
    <submittedName>
        <fullName evidence="2">GNAT family N-acetyltransferase</fullName>
        <ecNumber evidence="2">2.3.-.-</ecNumber>
    </submittedName>
</protein>
<gene>
    <name evidence="2" type="ORF">ACFPOC_15970</name>
</gene>
<keyword evidence="2" id="KW-0012">Acyltransferase</keyword>
<dbReference type="InterPro" id="IPR000182">
    <property type="entry name" value="GNAT_dom"/>
</dbReference>
<dbReference type="SUPFAM" id="SSF55729">
    <property type="entry name" value="Acyl-CoA N-acyltransferases (Nat)"/>
    <property type="match status" value="1"/>
</dbReference>
<dbReference type="InterPro" id="IPR016181">
    <property type="entry name" value="Acyl_CoA_acyltransferase"/>
</dbReference>
<dbReference type="PANTHER" id="PTHR43792:SF1">
    <property type="entry name" value="N-ACETYLTRANSFERASE DOMAIN-CONTAINING PROTEIN"/>
    <property type="match status" value="1"/>
</dbReference>
<accession>A0ABW0SGU8</accession>
<dbReference type="Gene3D" id="3.40.630.30">
    <property type="match status" value="1"/>
</dbReference>
<dbReference type="PROSITE" id="PS51186">
    <property type="entry name" value="GNAT"/>
    <property type="match status" value="1"/>
</dbReference>
<dbReference type="EC" id="2.3.-.-" evidence="2"/>
<evidence type="ECO:0000313" key="3">
    <source>
        <dbReference type="Proteomes" id="UP001596056"/>
    </source>
</evidence>
<dbReference type="EMBL" id="JBHSNA010000021">
    <property type="protein sequence ID" value="MFC5567911.1"/>
    <property type="molecule type" value="Genomic_DNA"/>
</dbReference>
<dbReference type="Pfam" id="PF13302">
    <property type="entry name" value="Acetyltransf_3"/>
    <property type="match status" value="1"/>
</dbReference>
<organism evidence="2 3">
    <name type="scientific">Rubellimicrobium aerolatum</name>
    <dbReference type="NCBI Taxonomy" id="490979"/>
    <lineage>
        <taxon>Bacteria</taxon>
        <taxon>Pseudomonadati</taxon>
        <taxon>Pseudomonadota</taxon>
        <taxon>Alphaproteobacteria</taxon>
        <taxon>Rhodobacterales</taxon>
        <taxon>Roseobacteraceae</taxon>
        <taxon>Rubellimicrobium</taxon>
    </lineage>
</organism>
<keyword evidence="2" id="KW-0808">Transferase</keyword>
<reference evidence="3" key="1">
    <citation type="journal article" date="2019" name="Int. J. Syst. Evol. Microbiol.">
        <title>The Global Catalogue of Microorganisms (GCM) 10K type strain sequencing project: providing services to taxonomists for standard genome sequencing and annotation.</title>
        <authorList>
            <consortium name="The Broad Institute Genomics Platform"/>
            <consortium name="The Broad Institute Genome Sequencing Center for Infectious Disease"/>
            <person name="Wu L."/>
            <person name="Ma J."/>
        </authorList>
    </citation>
    <scope>NUCLEOTIDE SEQUENCE [LARGE SCALE GENOMIC DNA]</scope>
    <source>
        <strain evidence="3">KACC 11588</strain>
    </source>
</reference>
<keyword evidence="3" id="KW-1185">Reference proteome</keyword>
<name>A0ABW0SGU8_9RHOB</name>
<evidence type="ECO:0000259" key="1">
    <source>
        <dbReference type="PROSITE" id="PS51186"/>
    </source>
</evidence>
<sequence>MSAPVLHTERLTLRQPVPGDWEPFRDFMMSERAQEFGSHRNLGKAFRSFAAELGHWEIFGFGMFAVTRRGEDRAVALVGPWNPPDWPEREIGWMVLDEGAEGRGIAREAAEGALGHIWRDLRWDTVVSYVAEGNARSAALAERLGARLDPGAAAPEAPGKRILVYRHPRPEELS</sequence>